<dbReference type="Pfam" id="PF19055">
    <property type="entry name" value="ABC2_membrane_7"/>
    <property type="match status" value="1"/>
</dbReference>
<dbReference type="EnsemblMetazoa" id="XM_001942479.5">
    <property type="protein sequence ID" value="XP_001942514.1"/>
    <property type="gene ID" value="LOC100162270"/>
</dbReference>
<dbReference type="SMART" id="SM00382">
    <property type="entry name" value="AAA"/>
    <property type="match status" value="1"/>
</dbReference>
<dbReference type="GO" id="GO:0005524">
    <property type="term" value="F:ATP binding"/>
    <property type="evidence" value="ECO:0007669"/>
    <property type="project" value="UniProtKB-KW"/>
</dbReference>
<evidence type="ECO:0000256" key="6">
    <source>
        <dbReference type="ARBA" id="ARBA00022840"/>
    </source>
</evidence>
<dbReference type="GeneID" id="100162270"/>
<dbReference type="PANTHER" id="PTHR48041">
    <property type="entry name" value="ABC TRANSPORTER G FAMILY MEMBER 28"/>
    <property type="match status" value="1"/>
</dbReference>
<dbReference type="OrthoDB" id="66620at2759"/>
<comment type="similarity">
    <text evidence="2">Belongs to the ABC transporter superfamily. ABCG family. Eye pigment precursor importer (TC 3.A.1.204) subfamily.</text>
</comment>
<dbReference type="InterPro" id="IPR050352">
    <property type="entry name" value="ABCG_transporters"/>
</dbReference>
<dbReference type="PROSITE" id="PS00211">
    <property type="entry name" value="ABC_TRANSPORTER_1"/>
    <property type="match status" value="1"/>
</dbReference>
<organism evidence="11 12">
    <name type="scientific">Acyrthosiphon pisum</name>
    <name type="common">Pea aphid</name>
    <dbReference type="NCBI Taxonomy" id="7029"/>
    <lineage>
        <taxon>Eukaryota</taxon>
        <taxon>Metazoa</taxon>
        <taxon>Ecdysozoa</taxon>
        <taxon>Arthropoda</taxon>
        <taxon>Hexapoda</taxon>
        <taxon>Insecta</taxon>
        <taxon>Pterygota</taxon>
        <taxon>Neoptera</taxon>
        <taxon>Paraneoptera</taxon>
        <taxon>Hemiptera</taxon>
        <taxon>Sternorrhyncha</taxon>
        <taxon>Aphidomorpha</taxon>
        <taxon>Aphidoidea</taxon>
        <taxon>Aphididae</taxon>
        <taxon>Macrosiphini</taxon>
        <taxon>Acyrthosiphon</taxon>
    </lineage>
</organism>
<keyword evidence="5" id="KW-0547">Nucleotide-binding</keyword>
<dbReference type="GO" id="GO:0016887">
    <property type="term" value="F:ATP hydrolysis activity"/>
    <property type="evidence" value="ECO:0007669"/>
    <property type="project" value="InterPro"/>
</dbReference>
<dbReference type="PANTHER" id="PTHR48041:SF105">
    <property type="entry name" value="FI02074P"/>
    <property type="match status" value="1"/>
</dbReference>
<evidence type="ECO:0000256" key="5">
    <source>
        <dbReference type="ARBA" id="ARBA00022741"/>
    </source>
</evidence>
<sequence>MDIQFEDLTYEVKPPFWQTKVPSRTILKSVNGRFSAGELSCIMGPSGAGKSSLLNTLSGYNYKGVSGTLKLNSQVRDEKLFRKLSCYIMQEDKIQPMLTLNEVMMFAAELKLSNGTLTKEKQMIVTEIQNVLGLSESKNTRTEFLSGGQKKRLSIALELINNPPIIFLDEPTSGLDNVSSTYCLQLLRGLAHQGRTIVCTIHQPSASMFQLFDHVYVLSQGYCVYQGSTDQLVPFLSTVGLHCPLTYNPADYIIEATDGEEQDNIEKLTAATINGKQSLYKTRDVNNCYLNEDTTKSGELLLPELNGNVITTKLLPLPPIKYKADDEVDNDDDDEDDVVKPGNTWCVDFPTSGWSQFCTLWKRMILQLYRNKLGLNIQFYHHLICGLAVGIVFYGKANDGEQFFNHMKFCMGNILFHTFTQSMVQVLAFPSEVKLLKQEYFNRWYSLRPYFLALQLSRVPSIIFFSSIYTTLVYFMSGLPYELLRFSMFNIICLLVCFVSEGMGLLVGAVFNVTNGSAVGPMMIAPFLGLAIYGFDFAHQVPWIMEFVMQASFLRCGVIGLVITVFGLNREPLHCDTGYCHFKDPNIIIYYLNVDRKHPYFEIIKLVVMLLLFRFLTYFALRRRLTS</sequence>
<accession>A0A8R1VZV9</accession>
<evidence type="ECO:0000259" key="10">
    <source>
        <dbReference type="PROSITE" id="PS50893"/>
    </source>
</evidence>
<dbReference type="InterPro" id="IPR003593">
    <property type="entry name" value="AAA+_ATPase"/>
</dbReference>
<evidence type="ECO:0000256" key="8">
    <source>
        <dbReference type="ARBA" id="ARBA00023136"/>
    </source>
</evidence>
<reference evidence="11" key="2">
    <citation type="submission" date="2022-06" db="UniProtKB">
        <authorList>
            <consortium name="EnsemblMetazoa"/>
        </authorList>
    </citation>
    <scope>IDENTIFICATION</scope>
</reference>
<keyword evidence="12" id="KW-1185">Reference proteome</keyword>
<dbReference type="KEGG" id="api:100162270"/>
<dbReference type="SMR" id="A0A8R1VZV9"/>
<keyword evidence="8 9" id="KW-0472">Membrane</keyword>
<dbReference type="CDD" id="cd03213">
    <property type="entry name" value="ABCG_EPDR"/>
    <property type="match status" value="1"/>
</dbReference>
<name>A0A8R1VZV9_ACYPI</name>
<evidence type="ECO:0000256" key="7">
    <source>
        <dbReference type="ARBA" id="ARBA00022989"/>
    </source>
</evidence>
<feature type="transmembrane region" description="Helical" evidence="9">
    <location>
        <begin position="547"/>
        <end position="568"/>
    </location>
</feature>
<dbReference type="GO" id="GO:0005886">
    <property type="term" value="C:plasma membrane"/>
    <property type="evidence" value="ECO:0007669"/>
    <property type="project" value="TreeGrafter"/>
</dbReference>
<dbReference type="InterPro" id="IPR043926">
    <property type="entry name" value="ABCG_dom"/>
</dbReference>
<dbReference type="AlphaFoldDB" id="A0A8R1VZV9"/>
<keyword evidence="6" id="KW-0067">ATP-binding</keyword>
<dbReference type="RefSeq" id="XP_001942514.1">
    <property type="nucleotide sequence ID" value="XM_001942479.4"/>
</dbReference>
<dbReference type="OMA" id="MAVTYWM"/>
<dbReference type="Pfam" id="PF00005">
    <property type="entry name" value="ABC_tran"/>
    <property type="match status" value="1"/>
</dbReference>
<protein>
    <recommendedName>
        <fullName evidence="10">ABC transporter domain-containing protein</fullName>
    </recommendedName>
</protein>
<dbReference type="Proteomes" id="UP000007819">
    <property type="component" value="Chromosome A2"/>
</dbReference>
<comment type="subcellular location">
    <subcellularLocation>
        <location evidence="1">Membrane</location>
        <topology evidence="1">Multi-pass membrane protein</topology>
    </subcellularLocation>
</comment>
<dbReference type="InterPro" id="IPR013525">
    <property type="entry name" value="ABC2_TM"/>
</dbReference>
<proteinExistence type="inferred from homology"/>
<dbReference type="InterPro" id="IPR003439">
    <property type="entry name" value="ABC_transporter-like_ATP-bd"/>
</dbReference>
<keyword evidence="7 9" id="KW-1133">Transmembrane helix</keyword>
<feature type="transmembrane region" description="Helical" evidence="9">
    <location>
        <begin position="488"/>
        <end position="511"/>
    </location>
</feature>
<evidence type="ECO:0000256" key="2">
    <source>
        <dbReference type="ARBA" id="ARBA00005814"/>
    </source>
</evidence>
<feature type="transmembrane region" description="Helical" evidence="9">
    <location>
        <begin position="450"/>
        <end position="476"/>
    </location>
</feature>
<dbReference type="InterPro" id="IPR017871">
    <property type="entry name" value="ABC_transporter-like_CS"/>
</dbReference>
<evidence type="ECO:0000256" key="1">
    <source>
        <dbReference type="ARBA" id="ARBA00004141"/>
    </source>
</evidence>
<dbReference type="FunFam" id="3.40.50.300:FF:001077">
    <property type="entry name" value="Uncharacterized protein, isoform A"/>
    <property type="match status" value="1"/>
</dbReference>
<keyword evidence="4 9" id="KW-0812">Transmembrane</keyword>
<dbReference type="InterPro" id="IPR027417">
    <property type="entry name" value="P-loop_NTPase"/>
</dbReference>
<feature type="transmembrane region" description="Helical" evidence="9">
    <location>
        <begin position="379"/>
        <end position="397"/>
    </location>
</feature>
<feature type="transmembrane region" description="Helical" evidence="9">
    <location>
        <begin position="517"/>
        <end position="535"/>
    </location>
</feature>
<dbReference type="Gene3D" id="3.40.50.300">
    <property type="entry name" value="P-loop containing nucleotide triphosphate hydrolases"/>
    <property type="match status" value="1"/>
</dbReference>
<dbReference type="PROSITE" id="PS50893">
    <property type="entry name" value="ABC_TRANSPORTER_2"/>
    <property type="match status" value="1"/>
</dbReference>
<evidence type="ECO:0000256" key="3">
    <source>
        <dbReference type="ARBA" id="ARBA00022448"/>
    </source>
</evidence>
<evidence type="ECO:0000256" key="9">
    <source>
        <dbReference type="SAM" id="Phobius"/>
    </source>
</evidence>
<dbReference type="GO" id="GO:0140359">
    <property type="term" value="F:ABC-type transporter activity"/>
    <property type="evidence" value="ECO:0007669"/>
    <property type="project" value="InterPro"/>
</dbReference>
<evidence type="ECO:0000313" key="12">
    <source>
        <dbReference type="Proteomes" id="UP000007819"/>
    </source>
</evidence>
<evidence type="ECO:0000313" key="11">
    <source>
        <dbReference type="EnsemblMetazoa" id="XP_001942514.1"/>
    </source>
</evidence>
<dbReference type="SUPFAM" id="SSF52540">
    <property type="entry name" value="P-loop containing nucleoside triphosphate hydrolases"/>
    <property type="match status" value="1"/>
</dbReference>
<feature type="transmembrane region" description="Helical" evidence="9">
    <location>
        <begin position="603"/>
        <end position="621"/>
    </location>
</feature>
<feature type="domain" description="ABC transporter" evidence="10">
    <location>
        <begin position="3"/>
        <end position="245"/>
    </location>
</feature>
<reference evidence="12" key="1">
    <citation type="submission" date="2010-06" db="EMBL/GenBank/DDBJ databases">
        <authorList>
            <person name="Jiang H."/>
            <person name="Abraham K."/>
            <person name="Ali S."/>
            <person name="Alsbrooks S.L."/>
            <person name="Anim B.N."/>
            <person name="Anosike U.S."/>
            <person name="Attaway T."/>
            <person name="Bandaranaike D.P."/>
            <person name="Battles P.K."/>
            <person name="Bell S.N."/>
            <person name="Bell A.V."/>
            <person name="Beltran B."/>
            <person name="Bickham C."/>
            <person name="Bustamante Y."/>
            <person name="Caleb T."/>
            <person name="Canada A."/>
            <person name="Cardenas V."/>
            <person name="Carter K."/>
            <person name="Chacko J."/>
            <person name="Chandrabose M.N."/>
            <person name="Chavez D."/>
            <person name="Chavez A."/>
            <person name="Chen L."/>
            <person name="Chu H.-S."/>
            <person name="Claassen K.J."/>
            <person name="Cockrell R."/>
            <person name="Collins M."/>
            <person name="Cooper J.A."/>
            <person name="Cree A."/>
            <person name="Curry S.M."/>
            <person name="Da Y."/>
            <person name="Dao M.D."/>
            <person name="Das B."/>
            <person name="Davila M.-L."/>
            <person name="Davy-Carroll L."/>
            <person name="Denson S."/>
            <person name="Dinh H."/>
            <person name="Ebong V.E."/>
            <person name="Edwards J.R."/>
            <person name="Egan A."/>
            <person name="El-Daye J."/>
            <person name="Escobedo L."/>
            <person name="Fernandez S."/>
            <person name="Fernando P.R."/>
            <person name="Flagg N."/>
            <person name="Forbes L.D."/>
            <person name="Fowler R.G."/>
            <person name="Fu Q."/>
            <person name="Gabisi R.A."/>
            <person name="Ganer J."/>
            <person name="Garbino Pronczuk A."/>
            <person name="Garcia R.M."/>
            <person name="Garner T."/>
            <person name="Garrett T.E."/>
            <person name="Gonzalez D.A."/>
            <person name="Hamid H."/>
            <person name="Hawkins E.S."/>
            <person name="Hirani K."/>
            <person name="Hogues M.E."/>
            <person name="Hollins B."/>
            <person name="Hsiao C.-H."/>
            <person name="Jabil R."/>
            <person name="James M.L."/>
            <person name="Jhangiani S.N."/>
            <person name="Johnson B."/>
            <person name="Johnson Q."/>
            <person name="Joshi V."/>
            <person name="Kalu J.B."/>
            <person name="Kam C."/>
            <person name="Kashfia A."/>
            <person name="Keebler J."/>
            <person name="Kisamo H."/>
            <person name="Kovar C.L."/>
            <person name="Lago L.A."/>
            <person name="Lai C.-Y."/>
            <person name="Laidlaw J."/>
            <person name="Lara F."/>
            <person name="Le T.-K."/>
            <person name="Lee S.L."/>
            <person name="Legall F.H."/>
            <person name="Lemon S.J."/>
            <person name="Lewis L.R."/>
            <person name="Li B."/>
            <person name="Liu Y."/>
            <person name="Liu Y.-S."/>
            <person name="Lopez J."/>
            <person name="Lozado R.J."/>
            <person name="Lu J."/>
            <person name="Madu R.C."/>
            <person name="Maheshwari M."/>
            <person name="Maheshwari R."/>
            <person name="Malloy K."/>
            <person name="Martinez E."/>
            <person name="Mathew T."/>
            <person name="Mercado I.C."/>
            <person name="Mercado C."/>
            <person name="Meyer B."/>
            <person name="Montgomery K."/>
            <person name="Morgan M.B."/>
            <person name="Munidasa M."/>
            <person name="Nazareth L.V."/>
            <person name="Nelson J."/>
            <person name="Ng B.M."/>
            <person name="Nguyen N.B."/>
            <person name="Nguyen P.Q."/>
            <person name="Nguyen T."/>
            <person name="Obregon M."/>
            <person name="Okwuonu G.O."/>
            <person name="Onwere C.G."/>
            <person name="Orozco G."/>
            <person name="Parra A."/>
            <person name="Patel S."/>
            <person name="Patil S."/>
            <person name="Perez A."/>
            <person name="Perez Y."/>
            <person name="Pham C."/>
            <person name="Primus E.L."/>
            <person name="Pu L.-L."/>
            <person name="Puazo M."/>
            <person name="Qin X."/>
            <person name="Quiroz J.B."/>
            <person name="Reese J."/>
            <person name="Richards S."/>
            <person name="Rives C.M."/>
            <person name="Robberts R."/>
            <person name="Ruiz S.J."/>
            <person name="Ruiz M.J."/>
            <person name="Santibanez J."/>
            <person name="Schneider B.W."/>
            <person name="Sisson I."/>
            <person name="Smith M."/>
            <person name="Sodergren E."/>
            <person name="Song X.-Z."/>
            <person name="Song B.B."/>
            <person name="Summersgill H."/>
            <person name="Thelus R."/>
            <person name="Thornton R.D."/>
            <person name="Trejos Z.Y."/>
            <person name="Usmani K."/>
            <person name="Vattathil S."/>
            <person name="Villasana D."/>
            <person name="Walker D.L."/>
            <person name="Wang S."/>
            <person name="Wang K."/>
            <person name="White C.S."/>
            <person name="Williams A.C."/>
            <person name="Williamson J."/>
            <person name="Wilson K."/>
            <person name="Woghiren I.O."/>
            <person name="Woodworth J.R."/>
            <person name="Worley K.C."/>
            <person name="Wright R.A."/>
            <person name="Wu W."/>
            <person name="Young L."/>
            <person name="Zhang L."/>
            <person name="Zhang J."/>
            <person name="Zhu Y."/>
            <person name="Muzny D.M."/>
            <person name="Weinstock G."/>
            <person name="Gibbs R.A."/>
        </authorList>
    </citation>
    <scope>NUCLEOTIDE SEQUENCE [LARGE SCALE GENOMIC DNA]</scope>
    <source>
        <strain evidence="12">LSR1</strain>
    </source>
</reference>
<keyword evidence="3" id="KW-0813">Transport</keyword>
<dbReference type="Pfam" id="PF01061">
    <property type="entry name" value="ABC2_membrane"/>
    <property type="match status" value="1"/>
</dbReference>
<evidence type="ECO:0000256" key="4">
    <source>
        <dbReference type="ARBA" id="ARBA00022692"/>
    </source>
</evidence>